<keyword evidence="2" id="KW-0813">Transport</keyword>
<dbReference type="GO" id="GO:0016020">
    <property type="term" value="C:membrane"/>
    <property type="evidence" value="ECO:0007669"/>
    <property type="project" value="UniProtKB-SubCell"/>
</dbReference>
<dbReference type="Pfam" id="PF07690">
    <property type="entry name" value="MFS_1"/>
    <property type="match status" value="1"/>
</dbReference>
<dbReference type="Gene3D" id="1.20.1250.20">
    <property type="entry name" value="MFS general substrate transporter like domains"/>
    <property type="match status" value="1"/>
</dbReference>
<evidence type="ECO:0000256" key="4">
    <source>
        <dbReference type="ARBA" id="ARBA00022989"/>
    </source>
</evidence>
<dbReference type="PANTHER" id="PTHR43791">
    <property type="entry name" value="PERMEASE-RELATED"/>
    <property type="match status" value="1"/>
</dbReference>
<accession>A0A1L7X589</accession>
<gene>
    <name evidence="8" type="ORF">PAC_10086</name>
</gene>
<feature type="transmembrane region" description="Helical" evidence="7">
    <location>
        <begin position="146"/>
        <end position="168"/>
    </location>
</feature>
<sequence>MAAEDSVNQGTTEKRADDIEIGEKHASIVDAPLKAGDVEILDEAELFLQENGISHAHLTGLLEDKEAEKKLMRRVDWSLMPLLCGTYLLQYIDKQALGYGAVFDLFTSTGMTNDQYSWMASIFYFAYLVAEWPASYMAQHYPTGKVVSLCVICWGTILTCTAACQNFTGLAICRFLLGVFEAVITPCFMMTISMWYTRKEAPSRAGTFYCFNGVGSMVGGILFYAVGQAKGFDVWRIIFILSGGLTVCWGVVLYLFLPDNIMSAKRFSTEQKAVLIARTQSGRTGVFSRKIKAYQIKEAFCDTQVWLLFFFVLLNEVVNGGIANFGKLIVKGFTKDALLTTAYGIPQGAWSAFFVFTGPWCASRFRNARTAIMGIWVLPTLIGAICLLKLERTNKNGLLMAYYISSSFVGSLVIALQMPAGNLGGYTKRVTATALVFLAYCAGNIIGPHAFLSNEAPVYQTGCKTIIGCVAGQIAISVALRLVLISRNKKRDAAAGQVGTVGDGEGEGSDDSELLDITDFQNPAFRYSY</sequence>
<feature type="transmembrane region" description="Helical" evidence="7">
    <location>
        <begin position="465"/>
        <end position="484"/>
    </location>
</feature>
<dbReference type="OrthoDB" id="6730379at2759"/>
<feature type="transmembrane region" description="Helical" evidence="7">
    <location>
        <begin position="174"/>
        <end position="196"/>
    </location>
</feature>
<reference evidence="8 9" key="1">
    <citation type="submission" date="2016-03" db="EMBL/GenBank/DDBJ databases">
        <authorList>
            <person name="Ploux O."/>
        </authorList>
    </citation>
    <scope>NUCLEOTIDE SEQUENCE [LARGE SCALE GENOMIC DNA]</scope>
    <source>
        <strain evidence="8 9">UAMH 11012</strain>
    </source>
</reference>
<keyword evidence="4 7" id="KW-1133">Transmembrane helix</keyword>
<evidence type="ECO:0000256" key="6">
    <source>
        <dbReference type="ARBA" id="ARBA00037968"/>
    </source>
</evidence>
<organism evidence="8 9">
    <name type="scientific">Phialocephala subalpina</name>
    <dbReference type="NCBI Taxonomy" id="576137"/>
    <lineage>
        <taxon>Eukaryota</taxon>
        <taxon>Fungi</taxon>
        <taxon>Dikarya</taxon>
        <taxon>Ascomycota</taxon>
        <taxon>Pezizomycotina</taxon>
        <taxon>Leotiomycetes</taxon>
        <taxon>Helotiales</taxon>
        <taxon>Mollisiaceae</taxon>
        <taxon>Phialocephala</taxon>
        <taxon>Phialocephala fortinii species complex</taxon>
    </lineage>
</organism>
<feature type="transmembrane region" description="Helical" evidence="7">
    <location>
        <begin position="337"/>
        <end position="358"/>
    </location>
</feature>
<feature type="transmembrane region" description="Helical" evidence="7">
    <location>
        <begin position="370"/>
        <end position="390"/>
    </location>
</feature>
<evidence type="ECO:0000256" key="2">
    <source>
        <dbReference type="ARBA" id="ARBA00022448"/>
    </source>
</evidence>
<dbReference type="InterPro" id="IPR011701">
    <property type="entry name" value="MFS"/>
</dbReference>
<name>A0A1L7X589_9HELO</name>
<dbReference type="FunFam" id="1.20.1250.20:FF:000064">
    <property type="entry name" value="MFS allantoate transporter"/>
    <property type="match status" value="1"/>
</dbReference>
<feature type="transmembrane region" description="Helical" evidence="7">
    <location>
        <begin position="237"/>
        <end position="257"/>
    </location>
</feature>
<evidence type="ECO:0000256" key="3">
    <source>
        <dbReference type="ARBA" id="ARBA00022692"/>
    </source>
</evidence>
<feature type="transmembrane region" description="Helical" evidence="7">
    <location>
        <begin position="432"/>
        <end position="453"/>
    </location>
</feature>
<evidence type="ECO:0000313" key="9">
    <source>
        <dbReference type="Proteomes" id="UP000184330"/>
    </source>
</evidence>
<comment type="subcellular location">
    <subcellularLocation>
        <location evidence="1">Membrane</location>
        <topology evidence="1">Multi-pass membrane protein</topology>
    </subcellularLocation>
</comment>
<protein>
    <submittedName>
        <fullName evidence="8">Related to allantoate permease</fullName>
    </submittedName>
</protein>
<dbReference type="AlphaFoldDB" id="A0A1L7X589"/>
<evidence type="ECO:0000256" key="1">
    <source>
        <dbReference type="ARBA" id="ARBA00004141"/>
    </source>
</evidence>
<feature type="transmembrane region" description="Helical" evidence="7">
    <location>
        <begin position="402"/>
        <end position="420"/>
    </location>
</feature>
<proteinExistence type="inferred from homology"/>
<dbReference type="GO" id="GO:0022857">
    <property type="term" value="F:transmembrane transporter activity"/>
    <property type="evidence" value="ECO:0007669"/>
    <property type="project" value="InterPro"/>
</dbReference>
<evidence type="ECO:0000313" key="8">
    <source>
        <dbReference type="EMBL" id="CZR60190.1"/>
    </source>
</evidence>
<feature type="transmembrane region" description="Helical" evidence="7">
    <location>
        <begin position="208"/>
        <end position="225"/>
    </location>
</feature>
<keyword evidence="5 7" id="KW-0472">Membrane</keyword>
<dbReference type="SUPFAM" id="SSF103473">
    <property type="entry name" value="MFS general substrate transporter"/>
    <property type="match status" value="1"/>
</dbReference>
<dbReference type="PANTHER" id="PTHR43791:SF81">
    <property type="entry name" value="TRANSPORTER, PUTATIVE (AFU_ORTHOLOGUE AFUA_7G01190)-RELATED"/>
    <property type="match status" value="1"/>
</dbReference>
<keyword evidence="9" id="KW-1185">Reference proteome</keyword>
<evidence type="ECO:0000256" key="5">
    <source>
        <dbReference type="ARBA" id="ARBA00023136"/>
    </source>
</evidence>
<feature type="transmembrane region" description="Helical" evidence="7">
    <location>
        <begin position="116"/>
        <end position="134"/>
    </location>
</feature>
<dbReference type="Proteomes" id="UP000184330">
    <property type="component" value="Unassembled WGS sequence"/>
</dbReference>
<dbReference type="EMBL" id="FJOG01000015">
    <property type="protein sequence ID" value="CZR60190.1"/>
    <property type="molecule type" value="Genomic_DNA"/>
</dbReference>
<dbReference type="InterPro" id="IPR036259">
    <property type="entry name" value="MFS_trans_sf"/>
</dbReference>
<comment type="similarity">
    <text evidence="6">Belongs to the major facilitator superfamily. Allantoate permease family.</text>
</comment>
<keyword evidence="3 7" id="KW-0812">Transmembrane</keyword>
<feature type="transmembrane region" description="Helical" evidence="7">
    <location>
        <begin position="305"/>
        <end position="325"/>
    </location>
</feature>
<evidence type="ECO:0000256" key="7">
    <source>
        <dbReference type="SAM" id="Phobius"/>
    </source>
</evidence>